<feature type="chain" id="PRO_5039281631" evidence="3">
    <location>
        <begin position="22"/>
        <end position="235"/>
    </location>
</feature>
<name>A0A2N0Z3D6_9BACI</name>
<dbReference type="InterPro" id="IPR047568">
    <property type="entry name" value="ATLF-like_dom"/>
</dbReference>
<keyword evidence="6" id="KW-1185">Reference proteome</keyword>
<accession>A0A2N0Z3D6</accession>
<organism evidence="5 6">
    <name type="scientific">Niallia nealsonii</name>
    <dbReference type="NCBI Taxonomy" id="115979"/>
    <lineage>
        <taxon>Bacteria</taxon>
        <taxon>Bacillati</taxon>
        <taxon>Bacillota</taxon>
        <taxon>Bacilli</taxon>
        <taxon>Bacillales</taxon>
        <taxon>Bacillaceae</taxon>
        <taxon>Niallia</taxon>
    </lineage>
</organism>
<dbReference type="CDD" id="cd20183">
    <property type="entry name" value="M34_PPEP"/>
    <property type="match status" value="1"/>
</dbReference>
<dbReference type="Pfam" id="PF07737">
    <property type="entry name" value="ATLF"/>
    <property type="match status" value="1"/>
</dbReference>
<evidence type="ECO:0000313" key="6">
    <source>
        <dbReference type="Proteomes" id="UP000233375"/>
    </source>
</evidence>
<dbReference type="AlphaFoldDB" id="A0A2N0Z3D6"/>
<dbReference type="EMBL" id="PISE01000016">
    <property type="protein sequence ID" value="PKG24032.1"/>
    <property type="molecule type" value="Genomic_DNA"/>
</dbReference>
<dbReference type="Proteomes" id="UP000233375">
    <property type="component" value="Unassembled WGS sequence"/>
</dbReference>
<keyword evidence="2" id="KW-0964">Secreted</keyword>
<dbReference type="InterPro" id="IPR024079">
    <property type="entry name" value="MetalloPept_cat_dom_sf"/>
</dbReference>
<dbReference type="InterPro" id="IPR014781">
    <property type="entry name" value="Anthrax_toxin_lethal/edema_N/C"/>
</dbReference>
<keyword evidence="3" id="KW-0732">Signal</keyword>
<comment type="subcellular location">
    <subcellularLocation>
        <location evidence="1">Secreted</location>
    </subcellularLocation>
</comment>
<dbReference type="PROSITE" id="PS51995">
    <property type="entry name" value="ATLF"/>
    <property type="match status" value="1"/>
</dbReference>
<feature type="domain" description="ATLF-like" evidence="4">
    <location>
        <begin position="50"/>
        <end position="235"/>
    </location>
</feature>
<dbReference type="GO" id="GO:0005576">
    <property type="term" value="C:extracellular region"/>
    <property type="evidence" value="ECO:0007669"/>
    <property type="project" value="UniProtKB-SubCell"/>
</dbReference>
<evidence type="ECO:0000313" key="5">
    <source>
        <dbReference type="EMBL" id="PKG24032.1"/>
    </source>
</evidence>
<protein>
    <submittedName>
        <fullName evidence="5">Toxin</fullName>
    </submittedName>
</protein>
<sequence>MRRWKLFFPFFIIGMSALLMGNSQLQQTGLPLKEVSNTSILKKELSLKAEKNFENIILLPYSKYDEKEAAAIINRLNKLPQSLIKKIHQKGITLQLFTGKLTDNETVKSLAGVIPRGYQSKTTWDNVPGIGGGQTVLVKIGASQKGKGHGSVNLEYHELAHSIDSKVLGNASKTNYYLAIWNKEKFKLFPNKPYFQNYAEEYFSETFAMFYIGGAEKEHLKAVAPLTYQYISRIN</sequence>
<evidence type="ECO:0000256" key="2">
    <source>
        <dbReference type="ARBA" id="ARBA00022525"/>
    </source>
</evidence>
<evidence type="ECO:0000256" key="1">
    <source>
        <dbReference type="ARBA" id="ARBA00004613"/>
    </source>
</evidence>
<dbReference type="GO" id="GO:0008237">
    <property type="term" value="F:metallopeptidase activity"/>
    <property type="evidence" value="ECO:0007669"/>
    <property type="project" value="InterPro"/>
</dbReference>
<dbReference type="OrthoDB" id="2615003at2"/>
<feature type="signal peptide" evidence="3">
    <location>
        <begin position="1"/>
        <end position="21"/>
    </location>
</feature>
<reference evidence="5 6" key="1">
    <citation type="journal article" date="2003" name="Int. J. Syst. Evol. Microbiol.">
        <title>Bacillus nealsonii sp. nov., isolated from a spacecraft-assembly facility, whose spores are gamma-radiation resistant.</title>
        <authorList>
            <person name="Venkateswaran K."/>
            <person name="Kempf M."/>
            <person name="Chen F."/>
            <person name="Satomi M."/>
            <person name="Nicholson W."/>
            <person name="Kern R."/>
        </authorList>
    </citation>
    <scope>NUCLEOTIDE SEQUENCE [LARGE SCALE GENOMIC DNA]</scope>
    <source>
        <strain evidence="5 6">FO-92</strain>
    </source>
</reference>
<dbReference type="RefSeq" id="WP_101176695.1">
    <property type="nucleotide sequence ID" value="NZ_PISE01000016.1"/>
</dbReference>
<evidence type="ECO:0000259" key="4">
    <source>
        <dbReference type="PROSITE" id="PS51995"/>
    </source>
</evidence>
<gene>
    <name evidence="5" type="ORF">CWS01_08140</name>
</gene>
<dbReference type="SUPFAM" id="SSF55486">
    <property type="entry name" value="Metalloproteases ('zincins'), catalytic domain"/>
    <property type="match status" value="1"/>
</dbReference>
<comment type="caution">
    <text evidence="5">The sequence shown here is derived from an EMBL/GenBank/DDBJ whole genome shotgun (WGS) entry which is preliminary data.</text>
</comment>
<evidence type="ECO:0000256" key="3">
    <source>
        <dbReference type="SAM" id="SignalP"/>
    </source>
</evidence>
<dbReference type="Gene3D" id="3.40.390.10">
    <property type="entry name" value="Collagenase (Catalytic Domain)"/>
    <property type="match status" value="1"/>
</dbReference>
<proteinExistence type="predicted"/>